<dbReference type="AlphaFoldDB" id="A0A0T9UDF9"/>
<dbReference type="OrthoDB" id="9796655at2"/>
<dbReference type="CDD" id="cd06170">
    <property type="entry name" value="LuxR_C_like"/>
    <property type="match status" value="1"/>
</dbReference>
<evidence type="ECO:0000256" key="1">
    <source>
        <dbReference type="ARBA" id="ARBA00023125"/>
    </source>
</evidence>
<dbReference type="SUPFAM" id="SSF46894">
    <property type="entry name" value="C-terminal effector domain of the bipartite response regulators"/>
    <property type="match status" value="1"/>
</dbReference>
<dbReference type="SMART" id="SM00421">
    <property type="entry name" value="HTH_LUXR"/>
    <property type="match status" value="1"/>
</dbReference>
<dbReference type="GO" id="GO:0006355">
    <property type="term" value="P:regulation of DNA-templated transcription"/>
    <property type="evidence" value="ECO:0007669"/>
    <property type="project" value="InterPro"/>
</dbReference>
<organism evidence="3 6">
    <name type="scientific">Yersinia aldovae</name>
    <dbReference type="NCBI Taxonomy" id="29483"/>
    <lineage>
        <taxon>Bacteria</taxon>
        <taxon>Pseudomonadati</taxon>
        <taxon>Pseudomonadota</taxon>
        <taxon>Gammaproteobacteria</taxon>
        <taxon>Enterobacterales</taxon>
        <taxon>Yersiniaceae</taxon>
        <taxon>Yersinia</taxon>
    </lineage>
</organism>
<evidence type="ECO:0000313" key="4">
    <source>
        <dbReference type="EMBL" id="CNL38267.1"/>
    </source>
</evidence>
<evidence type="ECO:0000259" key="2">
    <source>
        <dbReference type="PROSITE" id="PS50043"/>
    </source>
</evidence>
<evidence type="ECO:0000313" key="3">
    <source>
        <dbReference type="EMBL" id="CNL34496.1"/>
    </source>
</evidence>
<dbReference type="Pfam" id="PF00196">
    <property type="entry name" value="GerE"/>
    <property type="match status" value="1"/>
</dbReference>
<gene>
    <name evidence="3" type="primary">yjjQ_1</name>
    <name evidence="3" type="ORF">ERS137965_02783</name>
    <name evidence="4" type="ORF">ERS137966_03080</name>
</gene>
<dbReference type="Proteomes" id="UP000038647">
    <property type="component" value="Unassembled WGS sequence"/>
</dbReference>
<dbReference type="Proteomes" id="UP000041595">
    <property type="component" value="Unassembled WGS sequence"/>
</dbReference>
<keyword evidence="5" id="KW-1185">Reference proteome</keyword>
<dbReference type="InterPro" id="IPR000792">
    <property type="entry name" value="Tscrpt_reg_LuxR_C"/>
</dbReference>
<dbReference type="Gene3D" id="1.10.10.10">
    <property type="entry name" value="Winged helix-like DNA-binding domain superfamily/Winged helix DNA-binding domain"/>
    <property type="match status" value="1"/>
</dbReference>
<dbReference type="PRINTS" id="PR00038">
    <property type="entry name" value="HTHLUXR"/>
</dbReference>
<evidence type="ECO:0000313" key="5">
    <source>
        <dbReference type="Proteomes" id="UP000038647"/>
    </source>
</evidence>
<dbReference type="GO" id="GO:0003677">
    <property type="term" value="F:DNA binding"/>
    <property type="evidence" value="ECO:0007669"/>
    <property type="project" value="UniProtKB-KW"/>
</dbReference>
<reference evidence="3 6" key="1">
    <citation type="submission" date="2015-03" db="EMBL/GenBank/DDBJ databases">
        <authorList>
            <person name="Murphy D."/>
        </authorList>
    </citation>
    <scope>NUCLEOTIDE SEQUENCE [LARGE SCALE GENOMIC DNA]</scope>
    <source>
        <strain evidence="3 6">IP06005</strain>
    </source>
</reference>
<reference evidence="4 5" key="2">
    <citation type="submission" date="2015-03" db="EMBL/GenBank/DDBJ databases">
        <authorList>
            <consortium name="Pathogen Informatics"/>
            <person name="Murphy D."/>
        </authorList>
    </citation>
    <scope>NUCLEOTIDE SEQUENCE [LARGE SCALE GENOMIC DNA]</scope>
    <source>
        <strain evidence="4 5">IP08791</strain>
    </source>
</reference>
<proteinExistence type="predicted"/>
<dbReference type="PROSITE" id="PS50043">
    <property type="entry name" value="HTH_LUXR_2"/>
    <property type="match status" value="1"/>
</dbReference>
<dbReference type="RefSeq" id="WP_042839469.1">
    <property type="nucleotide sequence ID" value="NZ_CQCP01000002.1"/>
</dbReference>
<evidence type="ECO:0000313" key="6">
    <source>
        <dbReference type="Proteomes" id="UP000041595"/>
    </source>
</evidence>
<dbReference type="InterPro" id="IPR036388">
    <property type="entry name" value="WH-like_DNA-bd_sf"/>
</dbReference>
<name>A0A0T9UDF9_YERAL</name>
<dbReference type="STRING" id="1453495.AT01_3714"/>
<feature type="domain" description="HTH luxR-type" evidence="2">
    <location>
        <begin position="114"/>
        <end position="179"/>
    </location>
</feature>
<accession>A0A0T9UDF9</accession>
<dbReference type="InterPro" id="IPR016032">
    <property type="entry name" value="Sig_transdc_resp-reg_C-effctor"/>
</dbReference>
<protein>
    <submittedName>
        <fullName evidence="3">Transcriptional regulator RcsB</fullName>
    </submittedName>
</protein>
<dbReference type="EMBL" id="CQEH01000014">
    <property type="protein sequence ID" value="CNL38267.1"/>
    <property type="molecule type" value="Genomic_DNA"/>
</dbReference>
<sequence length="184" mass="20572">MLVATISDNNTIFAEGLKVILEDNFGCFSIQVKVADGCEGLDVLRFHIYDDKDNTKFSSDTLKIINSNDDISDASLEANSYIYRDDKVNSIVCKSNFVLNLLFFKALTKSFLYQKKLPKVLSDAESKVISLISQGHSVTEVAKILNKSVKTVSAQKKSVMNKINVTNNADFYTWIFNGFDRVSS</sequence>
<keyword evidence="1" id="KW-0238">DNA-binding</keyword>
<dbReference type="EMBL" id="CQEJ01000015">
    <property type="protein sequence ID" value="CNL34496.1"/>
    <property type="molecule type" value="Genomic_DNA"/>
</dbReference>